<comment type="caution">
    <text evidence="2">The sequence shown here is derived from an EMBL/GenBank/DDBJ whole genome shotgun (WGS) entry which is preliminary data.</text>
</comment>
<feature type="region of interest" description="Disordered" evidence="1">
    <location>
        <begin position="1"/>
        <end position="90"/>
    </location>
</feature>
<name>A0A4Z1ENZ8_9HELO</name>
<evidence type="ECO:0000256" key="1">
    <source>
        <dbReference type="SAM" id="MobiDB-lite"/>
    </source>
</evidence>
<dbReference type="Proteomes" id="UP000297777">
    <property type="component" value="Unassembled WGS sequence"/>
</dbReference>
<organism evidence="2 3">
    <name type="scientific">Botrytis tulipae</name>
    <dbReference type="NCBI Taxonomy" id="87230"/>
    <lineage>
        <taxon>Eukaryota</taxon>
        <taxon>Fungi</taxon>
        <taxon>Dikarya</taxon>
        <taxon>Ascomycota</taxon>
        <taxon>Pezizomycotina</taxon>
        <taxon>Leotiomycetes</taxon>
        <taxon>Helotiales</taxon>
        <taxon>Sclerotiniaceae</taxon>
        <taxon>Botrytis</taxon>
    </lineage>
</organism>
<proteinExistence type="predicted"/>
<sequence length="167" mass="19229">MKSSLKRKGPTQPMTPNKKRVRFVRIEMRDEIPETPGSWNGWGGIDHGDYGPSPKKEDFQAIVSIVTNQTDTPSSPPPTQHPTETTDQSIETIRKPVEDLNEEESNICKTIKRIEGTIVAITILKQAFQFMLNPELQWIWRNWRSVNDKNRTMVEYSVVNIKDFGEM</sequence>
<keyword evidence="3" id="KW-1185">Reference proteome</keyword>
<feature type="compositionally biased region" description="Basic and acidic residues" evidence="1">
    <location>
        <begin position="46"/>
        <end position="59"/>
    </location>
</feature>
<evidence type="ECO:0000313" key="3">
    <source>
        <dbReference type="Proteomes" id="UP000297777"/>
    </source>
</evidence>
<accession>A0A4Z1ENZ8</accession>
<dbReference type="AlphaFoldDB" id="A0A4Z1ENZ8"/>
<gene>
    <name evidence="2" type="ORF">BTUL_0071g00400</name>
</gene>
<evidence type="ECO:0000313" key="2">
    <source>
        <dbReference type="EMBL" id="TGO13370.1"/>
    </source>
</evidence>
<reference evidence="2 3" key="1">
    <citation type="submission" date="2017-12" db="EMBL/GenBank/DDBJ databases">
        <title>Comparative genomics of Botrytis spp.</title>
        <authorList>
            <person name="Valero-Jimenez C.A."/>
            <person name="Tapia P."/>
            <person name="Veloso J."/>
            <person name="Silva-Moreno E."/>
            <person name="Staats M."/>
            <person name="Valdes J.H."/>
            <person name="Van Kan J.A.L."/>
        </authorList>
    </citation>
    <scope>NUCLEOTIDE SEQUENCE [LARGE SCALE GENOMIC DNA]</scope>
    <source>
        <strain evidence="2 3">Bt9001</strain>
    </source>
</reference>
<dbReference type="EMBL" id="PQXH01000071">
    <property type="protein sequence ID" value="TGO13370.1"/>
    <property type="molecule type" value="Genomic_DNA"/>
</dbReference>
<protein>
    <submittedName>
        <fullName evidence="2">Uncharacterized protein</fullName>
    </submittedName>
</protein>